<dbReference type="Pfam" id="PF06985">
    <property type="entry name" value="HET"/>
    <property type="match status" value="1"/>
</dbReference>
<dbReference type="AlphaFoldDB" id="A0AB34FUJ0"/>
<organism evidence="2 3">
    <name type="scientific">Purpureocillium lavendulum</name>
    <dbReference type="NCBI Taxonomy" id="1247861"/>
    <lineage>
        <taxon>Eukaryota</taxon>
        <taxon>Fungi</taxon>
        <taxon>Dikarya</taxon>
        <taxon>Ascomycota</taxon>
        <taxon>Pezizomycotina</taxon>
        <taxon>Sordariomycetes</taxon>
        <taxon>Hypocreomycetidae</taxon>
        <taxon>Hypocreales</taxon>
        <taxon>Ophiocordycipitaceae</taxon>
        <taxon>Purpureocillium</taxon>
    </lineage>
</organism>
<feature type="domain" description="Heterokaryon incompatibility" evidence="1">
    <location>
        <begin position="24"/>
        <end position="112"/>
    </location>
</feature>
<name>A0AB34FUJ0_9HYPO</name>
<accession>A0AB34FUJ0</accession>
<dbReference type="InterPro" id="IPR010730">
    <property type="entry name" value="HET"/>
</dbReference>
<keyword evidence="3" id="KW-1185">Reference proteome</keyword>
<dbReference type="PANTHER" id="PTHR10622">
    <property type="entry name" value="HET DOMAIN-CONTAINING PROTEIN"/>
    <property type="match status" value="1"/>
</dbReference>
<evidence type="ECO:0000313" key="3">
    <source>
        <dbReference type="Proteomes" id="UP001163105"/>
    </source>
</evidence>
<dbReference type="EMBL" id="JAQHRD010000003">
    <property type="protein sequence ID" value="KAJ6443007.1"/>
    <property type="molecule type" value="Genomic_DNA"/>
</dbReference>
<reference evidence="2" key="1">
    <citation type="submission" date="2023-01" db="EMBL/GenBank/DDBJ databases">
        <title>The growth and conidiation of Purpureocillium lavendulum are regulated by nitrogen source and histone H3K14 acetylation.</title>
        <authorList>
            <person name="Tang P."/>
            <person name="Han J."/>
            <person name="Zhang C."/>
            <person name="Tang P."/>
            <person name="Qi F."/>
            <person name="Zhang K."/>
            <person name="Liang L."/>
        </authorList>
    </citation>
    <scope>NUCLEOTIDE SEQUENCE</scope>
    <source>
        <strain evidence="2">YMF1.00683</strain>
    </source>
</reference>
<comment type="caution">
    <text evidence="2">The sequence shown here is derived from an EMBL/GenBank/DDBJ whole genome shotgun (WGS) entry which is preliminary data.</text>
</comment>
<proteinExistence type="predicted"/>
<gene>
    <name evidence="2" type="ORF">O9K51_04186</name>
</gene>
<protein>
    <submittedName>
        <fullName evidence="2">HET domain-containingprotein</fullName>
    </submittedName>
</protein>
<evidence type="ECO:0000259" key="1">
    <source>
        <dbReference type="Pfam" id="PF06985"/>
    </source>
</evidence>
<evidence type="ECO:0000313" key="2">
    <source>
        <dbReference type="EMBL" id="KAJ6443007.1"/>
    </source>
</evidence>
<dbReference type="PANTHER" id="PTHR10622:SF12">
    <property type="entry name" value="HET DOMAIN-CONTAINING PROTEIN"/>
    <property type="match status" value="1"/>
</dbReference>
<sequence>MRLINVESLVLEEFMAGGSEAPPYAILSHTWGDGEVTFQDFTHSDESVRSRKHGFDKISKTCALAKGEGLKYAWVDTCCIDKTSSAELTEAINSMFQWYRDAVACYAWLGDLPSSAVVGSQPDKLALSKCRWFTRGWTLQELIAPRVVQFYDEAWVPCGTKESLAAVLSDITKVDAGILADPDLLPGLSVAKRMSWAAARRTTRVEDTAYCLLGIFDVNMPMLYGEGAKAFLRLQEELARASNDLSLFAWRRKTPDHQYAGVFATSPVDFADSRSIELAGDTVYNPEYSLTNKGLHMSANLFSGKDGTYLMKLNCNETTASGERPVGISIRPHGGGVYCRANLSEFREEAAGDAANLRDVFLFRQLTAARAKQLEASHSNAFMLRKGFNTRESIQYDDFPFAMNLAMPREEWDSQRGMFLTLGAAEFFGYVLFARRRDAEGFEELSPGSMFMMAFGKTGSQDAWVSLCAPLTHSAVWRRVQDVTQTRAAVLNQPAVVPVLQMRNKLNKPSSKVAASIKKDKVDGREVHCIDLVYLNGPEAEADWARENGQDCT</sequence>
<dbReference type="Proteomes" id="UP001163105">
    <property type="component" value="Unassembled WGS sequence"/>
</dbReference>